<evidence type="ECO:0000256" key="1">
    <source>
        <dbReference type="SAM" id="Phobius"/>
    </source>
</evidence>
<accession>A0A015YBG8</accession>
<evidence type="ECO:0000313" key="2">
    <source>
        <dbReference type="EMBL" id="EXZ43790.1"/>
    </source>
</evidence>
<feature type="transmembrane region" description="Helical" evidence="1">
    <location>
        <begin position="6"/>
        <end position="27"/>
    </location>
</feature>
<reference evidence="2 3" key="1">
    <citation type="submission" date="2014-02" db="EMBL/GenBank/DDBJ databases">
        <authorList>
            <person name="Sears C."/>
            <person name="Carroll K."/>
            <person name="Sack B.R."/>
            <person name="Qadri F."/>
            <person name="Myers L.L."/>
            <person name="Chung G.-T."/>
            <person name="Escheverria P."/>
            <person name="Fraser C.M."/>
            <person name="Sadzewicz L."/>
            <person name="Shefchek K.A."/>
            <person name="Tallon L."/>
            <person name="Das S.P."/>
            <person name="Daugherty S."/>
            <person name="Mongodin E.F."/>
        </authorList>
    </citation>
    <scope>NUCLEOTIDE SEQUENCE [LARGE SCALE GENOMIC DNA]</scope>
    <source>
        <strain evidence="2 3">2-F-2 #4</strain>
    </source>
</reference>
<dbReference type="EMBL" id="JGDM01000074">
    <property type="protein sequence ID" value="EXZ43790.1"/>
    <property type="molecule type" value="Genomic_DNA"/>
</dbReference>
<dbReference type="AlphaFoldDB" id="A0A015YBG8"/>
<sequence>MVSLPYLCFLVFSRIAFKWSFMSGLYLSLFSLRMQVRIAEGVL</sequence>
<comment type="caution">
    <text evidence="2">The sequence shown here is derived from an EMBL/GenBank/DDBJ whole genome shotgun (WGS) entry which is preliminary data.</text>
</comment>
<dbReference type="Proteomes" id="UP000022272">
    <property type="component" value="Unassembled WGS sequence"/>
</dbReference>
<proteinExistence type="predicted"/>
<evidence type="ECO:0008006" key="4">
    <source>
        <dbReference type="Google" id="ProtNLM"/>
    </source>
</evidence>
<organism evidence="2 3">
    <name type="scientific">Bacteroides fragilis str. 2-F-2 #4</name>
    <dbReference type="NCBI Taxonomy" id="1339280"/>
    <lineage>
        <taxon>Bacteria</taxon>
        <taxon>Pseudomonadati</taxon>
        <taxon>Bacteroidota</taxon>
        <taxon>Bacteroidia</taxon>
        <taxon>Bacteroidales</taxon>
        <taxon>Bacteroidaceae</taxon>
        <taxon>Bacteroides</taxon>
    </lineage>
</organism>
<keyword evidence="1" id="KW-0472">Membrane</keyword>
<protein>
    <recommendedName>
        <fullName evidence="4">Transmembrane protein</fullName>
    </recommendedName>
</protein>
<name>A0A015YBG8_BACFG</name>
<gene>
    <name evidence="2" type="ORF">M076_3065</name>
</gene>
<keyword evidence="1" id="KW-0812">Transmembrane</keyword>
<evidence type="ECO:0000313" key="3">
    <source>
        <dbReference type="Proteomes" id="UP000022272"/>
    </source>
</evidence>
<keyword evidence="1" id="KW-1133">Transmembrane helix</keyword>